<feature type="chain" id="PRO_5012510496" description="Necrosis inducing protein" evidence="3">
    <location>
        <begin position="22"/>
        <end position="245"/>
    </location>
</feature>
<evidence type="ECO:0000313" key="5">
    <source>
        <dbReference type="Proteomes" id="UP000242519"/>
    </source>
</evidence>
<name>A0A218Z399_9HELO</name>
<proteinExistence type="inferred from homology"/>
<dbReference type="Pfam" id="PF05630">
    <property type="entry name" value="NPP1"/>
    <property type="match status" value="1"/>
</dbReference>
<dbReference type="PIRSF" id="PIRSF029958">
    <property type="entry name" value="Necrosis-inducing_protein"/>
    <property type="match status" value="1"/>
</dbReference>
<protein>
    <recommendedName>
        <fullName evidence="6">Necrosis inducing protein</fullName>
    </recommendedName>
</protein>
<evidence type="ECO:0000256" key="3">
    <source>
        <dbReference type="SAM" id="SignalP"/>
    </source>
</evidence>
<evidence type="ECO:0000313" key="4">
    <source>
        <dbReference type="EMBL" id="OWP02154.1"/>
    </source>
</evidence>
<evidence type="ECO:0008006" key="6">
    <source>
        <dbReference type="Google" id="ProtNLM"/>
    </source>
</evidence>
<dbReference type="InterPro" id="IPR008701">
    <property type="entry name" value="NPP1"/>
</dbReference>
<keyword evidence="5" id="KW-1185">Reference proteome</keyword>
<dbReference type="InParanoid" id="A0A218Z399"/>
<accession>A0A218Z399</accession>
<sequence>MGLLSALLLTSLASSLVTSTAVSLDVRAPAAENQIKHDDVKPFPQTVPEDRTGQVYLAFQPYLKVEHGCVPFPAVDKYGKVGGGLKKTGRTNGKCDKSMGQIYVRSFMKENHLILVYAWYFPKDSPLQRLGHRHDWEGAAVVLTDPSSTEPSNVVAVCVSGHGDWTCSRKKFRLSVAGPLIKYDRYYFRNHQMFFTKQKGGRQPLISWECLPDISRDAVSKADWGKANMFLADAFWEGTQAKIRW</sequence>
<reference evidence="4 5" key="1">
    <citation type="submission" date="2017-04" db="EMBL/GenBank/DDBJ databases">
        <title>Draft genome sequence of Marssonina coronaria NL1: causal agent of apple blotch.</title>
        <authorList>
            <person name="Cheng Q."/>
        </authorList>
    </citation>
    <scope>NUCLEOTIDE SEQUENCE [LARGE SCALE GENOMIC DNA]</scope>
    <source>
        <strain evidence="4 5">NL1</strain>
    </source>
</reference>
<comment type="caution">
    <text evidence="4">The sequence shown here is derived from an EMBL/GenBank/DDBJ whole genome shotgun (WGS) entry which is preliminary data.</text>
</comment>
<keyword evidence="3" id="KW-0732">Signal</keyword>
<comment type="similarity">
    <text evidence="1">Belongs to the Necrosis inducing protein (NPP1) family.</text>
</comment>
<dbReference type="STRING" id="503106.A0A218Z399"/>
<evidence type="ECO:0000256" key="2">
    <source>
        <dbReference type="ARBA" id="ARBA00023026"/>
    </source>
</evidence>
<gene>
    <name evidence="4" type="ORF">B2J93_3586</name>
</gene>
<dbReference type="Proteomes" id="UP000242519">
    <property type="component" value="Unassembled WGS sequence"/>
</dbReference>
<feature type="signal peptide" evidence="3">
    <location>
        <begin position="1"/>
        <end position="21"/>
    </location>
</feature>
<dbReference type="AlphaFoldDB" id="A0A218Z399"/>
<dbReference type="PANTHER" id="PTHR33657:SF8">
    <property type="entry name" value="DOMAIN PROTEIN, PUTATIVE (AFU_ORTHOLOGUE AFUA_5G00600)-RELATED"/>
    <property type="match status" value="1"/>
</dbReference>
<dbReference type="OrthoDB" id="89086at2759"/>
<dbReference type="SMR" id="A0A218Z399"/>
<dbReference type="EMBL" id="MZNU01000247">
    <property type="protein sequence ID" value="OWP02154.1"/>
    <property type="molecule type" value="Genomic_DNA"/>
</dbReference>
<organism evidence="4 5">
    <name type="scientific">Diplocarpon coronariae</name>
    <dbReference type="NCBI Taxonomy" id="2795749"/>
    <lineage>
        <taxon>Eukaryota</taxon>
        <taxon>Fungi</taxon>
        <taxon>Dikarya</taxon>
        <taxon>Ascomycota</taxon>
        <taxon>Pezizomycotina</taxon>
        <taxon>Leotiomycetes</taxon>
        <taxon>Helotiales</taxon>
        <taxon>Drepanopezizaceae</taxon>
        <taxon>Diplocarpon</taxon>
    </lineage>
</organism>
<dbReference type="PANTHER" id="PTHR33657">
    <property type="entry name" value="DOMAIN PROTEIN, PUTATIVE (AFU_ORTHOLOGUE AFUA_5G00600)-RELATED"/>
    <property type="match status" value="1"/>
</dbReference>
<keyword evidence="2" id="KW-0843">Virulence</keyword>
<evidence type="ECO:0000256" key="1">
    <source>
        <dbReference type="ARBA" id="ARBA00009520"/>
    </source>
</evidence>